<keyword evidence="1" id="KW-0472">Membrane</keyword>
<feature type="transmembrane region" description="Helical" evidence="1">
    <location>
        <begin position="191"/>
        <end position="212"/>
    </location>
</feature>
<dbReference type="RefSeq" id="WP_051792742.1">
    <property type="nucleotide sequence ID" value="NZ_QHKI01000010.1"/>
</dbReference>
<dbReference type="GO" id="GO:0140359">
    <property type="term" value="F:ABC-type transporter activity"/>
    <property type="evidence" value="ECO:0007669"/>
    <property type="project" value="InterPro"/>
</dbReference>
<dbReference type="OrthoDB" id="3579673at2"/>
<sequence length="329" mass="35158">MIWVSWRRQRAQLITLLGMLVIGAGVITLLRSNMIDAINSLQLTGCVTQALQECSAADAAEAFQTAWTTPLNMGQAAILSLPALIGVFIGAPLFARELEQGTHVLAFTQSVSRTRWMFSKLFVALVPALIVLIGLQYLVSWWLSAAGTLGPRNSGSFSALNFGIEHVSPVAYALFAFALGTFLGVVSRRTLAAMTAGLGAFIVARFALSGLVNRLVPAQRLEVAPGTNTDVHQNGSLVIDEGWLDTTGRQVSGDRAQALLQACKSTPSGTPNTQEGFLACLPQSGLAKTYTTFIPESQAWQVHLVDASIFCGLAVLLLVGTAWVLRRQS</sequence>
<accession>A0A428ZDD1</accession>
<comment type="caution">
    <text evidence="2">The sequence shown here is derived from an EMBL/GenBank/DDBJ whole genome shotgun (WGS) entry which is preliminary data.</text>
</comment>
<protein>
    <submittedName>
        <fullName evidence="2">ABC transporter permease</fullName>
    </submittedName>
</protein>
<organism evidence="2 3">
    <name type="scientific">Kibdelosporangium aridum</name>
    <dbReference type="NCBI Taxonomy" id="2030"/>
    <lineage>
        <taxon>Bacteria</taxon>
        <taxon>Bacillati</taxon>
        <taxon>Actinomycetota</taxon>
        <taxon>Actinomycetes</taxon>
        <taxon>Pseudonocardiales</taxon>
        <taxon>Pseudonocardiaceae</taxon>
        <taxon>Kibdelosporangium</taxon>
    </lineage>
</organism>
<dbReference type="EMBL" id="QHKI01000010">
    <property type="protein sequence ID" value="RSM86055.1"/>
    <property type="molecule type" value="Genomic_DNA"/>
</dbReference>
<feature type="transmembrane region" description="Helical" evidence="1">
    <location>
        <begin position="12"/>
        <end position="30"/>
    </location>
</feature>
<dbReference type="GO" id="GO:0005886">
    <property type="term" value="C:plasma membrane"/>
    <property type="evidence" value="ECO:0007669"/>
    <property type="project" value="UniProtKB-SubCell"/>
</dbReference>
<evidence type="ECO:0000313" key="3">
    <source>
        <dbReference type="Proteomes" id="UP000287547"/>
    </source>
</evidence>
<keyword evidence="1" id="KW-1133">Transmembrane helix</keyword>
<dbReference type="PANTHER" id="PTHR37305">
    <property type="entry name" value="INTEGRAL MEMBRANE PROTEIN-RELATED"/>
    <property type="match status" value="1"/>
</dbReference>
<name>A0A428ZDD1_KIBAR</name>
<keyword evidence="1" id="KW-0812">Transmembrane</keyword>
<dbReference type="AlphaFoldDB" id="A0A428ZDD1"/>
<dbReference type="Proteomes" id="UP000287547">
    <property type="component" value="Unassembled WGS sequence"/>
</dbReference>
<feature type="transmembrane region" description="Helical" evidence="1">
    <location>
        <begin position="307"/>
        <end position="325"/>
    </location>
</feature>
<proteinExistence type="predicted"/>
<reference evidence="2 3" key="1">
    <citation type="submission" date="2018-05" db="EMBL/GenBank/DDBJ databases">
        <title>Evolution of GPA BGCs.</title>
        <authorList>
            <person name="Waglechner N."/>
            <person name="Wright G.D."/>
        </authorList>
    </citation>
    <scope>NUCLEOTIDE SEQUENCE [LARGE SCALE GENOMIC DNA]</scope>
    <source>
        <strain evidence="2 3">A82846</strain>
    </source>
</reference>
<evidence type="ECO:0000313" key="2">
    <source>
        <dbReference type="EMBL" id="RSM86055.1"/>
    </source>
</evidence>
<feature type="transmembrane region" description="Helical" evidence="1">
    <location>
        <begin position="159"/>
        <end position="179"/>
    </location>
</feature>
<feature type="transmembrane region" description="Helical" evidence="1">
    <location>
        <begin position="116"/>
        <end position="139"/>
    </location>
</feature>
<dbReference type="Pfam" id="PF12679">
    <property type="entry name" value="ABC2_membrane_2"/>
    <property type="match status" value="1"/>
</dbReference>
<feature type="transmembrane region" description="Helical" evidence="1">
    <location>
        <begin position="76"/>
        <end position="95"/>
    </location>
</feature>
<dbReference type="PANTHER" id="PTHR37305:SF1">
    <property type="entry name" value="MEMBRANE PROTEIN"/>
    <property type="match status" value="1"/>
</dbReference>
<evidence type="ECO:0000256" key="1">
    <source>
        <dbReference type="SAM" id="Phobius"/>
    </source>
</evidence>
<gene>
    <name evidence="2" type="ORF">DMH04_15415</name>
</gene>